<organism evidence="1">
    <name type="scientific">Galleria mellonella</name>
    <name type="common">Greater wax moth</name>
    <dbReference type="NCBI Taxonomy" id="7137"/>
    <lineage>
        <taxon>Eukaryota</taxon>
        <taxon>Metazoa</taxon>
        <taxon>Ecdysozoa</taxon>
        <taxon>Arthropoda</taxon>
        <taxon>Hexapoda</taxon>
        <taxon>Insecta</taxon>
        <taxon>Pterygota</taxon>
        <taxon>Neoptera</taxon>
        <taxon>Endopterygota</taxon>
        <taxon>Lepidoptera</taxon>
        <taxon>Glossata</taxon>
        <taxon>Ditrysia</taxon>
        <taxon>Pyraloidea</taxon>
        <taxon>Pyralidae</taxon>
        <taxon>Galleriinae</taxon>
        <taxon>Galleria</taxon>
    </lineage>
</organism>
<dbReference type="CDD" id="cd23992">
    <property type="entry name" value="PBP_GOBP"/>
    <property type="match status" value="1"/>
</dbReference>
<dbReference type="SUPFAM" id="SSF47565">
    <property type="entry name" value="Insect pheromone/odorant-binding proteins"/>
    <property type="match status" value="1"/>
</dbReference>
<dbReference type="SMART" id="SM00708">
    <property type="entry name" value="PhBP"/>
    <property type="match status" value="1"/>
</dbReference>
<dbReference type="EMBL" id="MN990658">
    <property type="protein sequence ID" value="QID58961.1"/>
    <property type="molecule type" value="mRNA"/>
</dbReference>
<dbReference type="Pfam" id="PF01395">
    <property type="entry name" value="PBP_GOBP"/>
    <property type="match status" value="1"/>
</dbReference>
<gene>
    <name evidence="1" type="primary">OBP26</name>
</gene>
<dbReference type="InterPro" id="IPR006170">
    <property type="entry name" value="PBP/GOBP"/>
</dbReference>
<proteinExistence type="evidence at transcript level"/>
<protein>
    <submittedName>
        <fullName evidence="1">Odorant-binding protein</fullName>
    </submittedName>
</protein>
<dbReference type="AlphaFoldDB" id="A0A6G6C1X9"/>
<sequence length="116" mass="13042">MGGFAQLFLGHVMECNEEFKIPRIKLSEMKTDDIGDIDPCLFACVFRNTGLLDDKGMYNPEVNDELKNAFETDTYIKKFDGIIKGCSYVNDKSVSDGAKGCERAVMVLYCLHEKVV</sequence>
<reference evidence="1" key="1">
    <citation type="journal article" date="2020" name="Insect Mol. Biol.">
        <title>Mating-based regulation and ligand binding of an odorant-binding protein support the inverse sexual communication of the greater wax moth, Galleria mellonella (Lepidoptera: Pyralidae).</title>
        <authorList>
            <person name="Lizana P."/>
            <person name="Machuca J."/>
            <person name="Larama G."/>
            <person name="Quiroz A."/>
            <person name="Mutis A."/>
            <person name="Venthur H."/>
        </authorList>
    </citation>
    <scope>NUCLEOTIDE SEQUENCE</scope>
</reference>
<dbReference type="GO" id="GO:0005549">
    <property type="term" value="F:odorant binding"/>
    <property type="evidence" value="ECO:0007669"/>
    <property type="project" value="InterPro"/>
</dbReference>
<evidence type="ECO:0000313" key="1">
    <source>
        <dbReference type="EMBL" id="QID58961.1"/>
    </source>
</evidence>
<accession>A0A6G6C1X9</accession>
<name>A0A6G6C1X9_GALME</name>
<dbReference type="Gene3D" id="1.10.238.20">
    <property type="entry name" value="Pheromone/general odorant binding protein domain"/>
    <property type="match status" value="1"/>
</dbReference>
<dbReference type="InterPro" id="IPR036728">
    <property type="entry name" value="PBP_GOBP_sf"/>
</dbReference>